<dbReference type="EMBL" id="BGZK01001669">
    <property type="protein sequence ID" value="GBP84297.1"/>
    <property type="molecule type" value="Genomic_DNA"/>
</dbReference>
<evidence type="ECO:0000256" key="1">
    <source>
        <dbReference type="SAM" id="MobiDB-lite"/>
    </source>
</evidence>
<dbReference type="AlphaFoldDB" id="A0A4C1ZCE9"/>
<proteinExistence type="predicted"/>
<keyword evidence="3" id="KW-1185">Reference proteome</keyword>
<dbReference type="Proteomes" id="UP000299102">
    <property type="component" value="Unassembled WGS sequence"/>
</dbReference>
<gene>
    <name evidence="2" type="ORF">EVAR_56982_1</name>
</gene>
<accession>A0A4C1ZCE9</accession>
<feature type="region of interest" description="Disordered" evidence="1">
    <location>
        <begin position="1"/>
        <end position="31"/>
    </location>
</feature>
<comment type="caution">
    <text evidence="2">The sequence shown here is derived from an EMBL/GenBank/DDBJ whole genome shotgun (WGS) entry which is preliminary data.</text>
</comment>
<protein>
    <submittedName>
        <fullName evidence="2">Uncharacterized protein</fullName>
    </submittedName>
</protein>
<sequence>MAKGGPSVPGPGDMKARNQRDERATPPHRHAIGDRLSTLTASLAVDRVANQQYIFILTTIVLGVDGRRECRPGNRVDYLAAPLLHAQLEDVPSRNRSLSFMDLFIFLICADVYSLSL</sequence>
<reference evidence="2 3" key="1">
    <citation type="journal article" date="2019" name="Commun. Biol.">
        <title>The bagworm genome reveals a unique fibroin gene that provides high tensile strength.</title>
        <authorList>
            <person name="Kono N."/>
            <person name="Nakamura H."/>
            <person name="Ohtoshi R."/>
            <person name="Tomita M."/>
            <person name="Numata K."/>
            <person name="Arakawa K."/>
        </authorList>
    </citation>
    <scope>NUCLEOTIDE SEQUENCE [LARGE SCALE GENOMIC DNA]</scope>
</reference>
<name>A0A4C1ZCE9_EUMVA</name>
<organism evidence="2 3">
    <name type="scientific">Eumeta variegata</name>
    <name type="common">Bagworm moth</name>
    <name type="synonym">Eumeta japonica</name>
    <dbReference type="NCBI Taxonomy" id="151549"/>
    <lineage>
        <taxon>Eukaryota</taxon>
        <taxon>Metazoa</taxon>
        <taxon>Ecdysozoa</taxon>
        <taxon>Arthropoda</taxon>
        <taxon>Hexapoda</taxon>
        <taxon>Insecta</taxon>
        <taxon>Pterygota</taxon>
        <taxon>Neoptera</taxon>
        <taxon>Endopterygota</taxon>
        <taxon>Lepidoptera</taxon>
        <taxon>Glossata</taxon>
        <taxon>Ditrysia</taxon>
        <taxon>Tineoidea</taxon>
        <taxon>Psychidae</taxon>
        <taxon>Oiketicinae</taxon>
        <taxon>Eumeta</taxon>
    </lineage>
</organism>
<evidence type="ECO:0000313" key="3">
    <source>
        <dbReference type="Proteomes" id="UP000299102"/>
    </source>
</evidence>
<feature type="compositionally biased region" description="Basic and acidic residues" evidence="1">
    <location>
        <begin position="14"/>
        <end position="25"/>
    </location>
</feature>
<evidence type="ECO:0000313" key="2">
    <source>
        <dbReference type="EMBL" id="GBP84297.1"/>
    </source>
</evidence>